<dbReference type="HOGENOM" id="CLU_022883_6_0_1"/>
<sequence>MFGLQYRTSLGTKVLWPNQFLWLLEQGLLNWRDHETWGLSLSVIQDKSNSDTTGKLFAAFQVTWFVAQSIMRVAHDLPLSPLEAMTLSYVPLFAVSYFYWWTKPRDIETPSELYLPEMTPEQAVVFDALALDDQFDDEGTSEQQSLWSIWSLTPRLFEKEASDLAHGQGKDQHYLQRLSESNIQSSTKSKYARLDSNNAYQGQQTVLANWDPELYRSKVLWPLCCLAGISFPSLHLISWNSSFPTLLETWLWRTSTIASMLAMLLFMQFERLVVKWCDPWTILKVLLPCTYMVGRVVLLVGTFAAIRAMDPAVYETYAASTYWLHIM</sequence>
<protein>
    <submittedName>
        <fullName evidence="1">Uncharacterized protein</fullName>
    </submittedName>
</protein>
<dbReference type="Proteomes" id="UP000030641">
    <property type="component" value="Unassembled WGS sequence"/>
</dbReference>
<dbReference type="PANTHER" id="PTHR35043">
    <property type="entry name" value="TRANSCRIPTION FACTOR DOMAIN-CONTAINING PROTEIN"/>
    <property type="match status" value="1"/>
</dbReference>
<dbReference type="RefSeq" id="XP_013340247.1">
    <property type="nucleotide sequence ID" value="XM_013484793.1"/>
</dbReference>
<dbReference type="GeneID" id="25367484"/>
<dbReference type="AlphaFoldDB" id="A0A074Y1V4"/>
<dbReference type="OMA" id="VIWPNQY"/>
<reference evidence="1 2" key="1">
    <citation type="journal article" date="2014" name="BMC Genomics">
        <title>Genome sequencing of four Aureobasidium pullulans varieties: biotechnological potential, stress tolerance, and description of new species.</title>
        <authorList>
            <person name="Gostin Ar C."/>
            <person name="Ohm R.A."/>
            <person name="Kogej T."/>
            <person name="Sonjak S."/>
            <person name="Turk M."/>
            <person name="Zajc J."/>
            <person name="Zalar P."/>
            <person name="Grube M."/>
            <person name="Sun H."/>
            <person name="Han J."/>
            <person name="Sharma A."/>
            <person name="Chiniquy J."/>
            <person name="Ngan C.Y."/>
            <person name="Lipzen A."/>
            <person name="Barry K."/>
            <person name="Grigoriev I.V."/>
            <person name="Gunde-Cimerman N."/>
        </authorList>
    </citation>
    <scope>NUCLEOTIDE SEQUENCE [LARGE SCALE GENOMIC DNA]</scope>
    <source>
        <strain evidence="1 2">EXF-2481</strain>
    </source>
</reference>
<keyword evidence="2" id="KW-1185">Reference proteome</keyword>
<name>A0A074Y1V4_AURSE</name>
<organism evidence="1 2">
    <name type="scientific">Aureobasidium subglaciale (strain EXF-2481)</name>
    <name type="common">Aureobasidium pullulans var. subglaciale</name>
    <dbReference type="NCBI Taxonomy" id="1043005"/>
    <lineage>
        <taxon>Eukaryota</taxon>
        <taxon>Fungi</taxon>
        <taxon>Dikarya</taxon>
        <taxon>Ascomycota</taxon>
        <taxon>Pezizomycotina</taxon>
        <taxon>Dothideomycetes</taxon>
        <taxon>Dothideomycetidae</taxon>
        <taxon>Dothideales</taxon>
        <taxon>Saccotheciaceae</taxon>
        <taxon>Aureobasidium</taxon>
    </lineage>
</organism>
<dbReference type="OrthoDB" id="3061561at2759"/>
<evidence type="ECO:0000313" key="1">
    <source>
        <dbReference type="EMBL" id="KEQ91788.1"/>
    </source>
</evidence>
<accession>A0A074Y1V4</accession>
<proteinExistence type="predicted"/>
<gene>
    <name evidence="1" type="ORF">AUEXF2481DRAFT_43722</name>
</gene>
<evidence type="ECO:0000313" key="2">
    <source>
        <dbReference type="Proteomes" id="UP000030641"/>
    </source>
</evidence>
<dbReference type="EMBL" id="KL584775">
    <property type="protein sequence ID" value="KEQ91788.1"/>
    <property type="molecule type" value="Genomic_DNA"/>
</dbReference>
<dbReference type="PANTHER" id="PTHR35043:SF7">
    <property type="entry name" value="TRANSCRIPTION FACTOR DOMAIN-CONTAINING PROTEIN"/>
    <property type="match status" value="1"/>
</dbReference>
<dbReference type="InParanoid" id="A0A074Y1V4"/>